<protein>
    <submittedName>
        <fullName evidence="2">Uncharacterized protein</fullName>
    </submittedName>
</protein>
<proteinExistence type="predicted"/>
<evidence type="ECO:0000313" key="3">
    <source>
        <dbReference type="Proteomes" id="UP001497453"/>
    </source>
</evidence>
<accession>A0ABP1CRN1</accession>
<feature type="compositionally biased region" description="Polar residues" evidence="1">
    <location>
        <begin position="1"/>
        <end position="15"/>
    </location>
</feature>
<feature type="compositionally biased region" description="Basic and acidic residues" evidence="1">
    <location>
        <begin position="45"/>
        <end position="54"/>
    </location>
</feature>
<evidence type="ECO:0000256" key="1">
    <source>
        <dbReference type="SAM" id="MobiDB-lite"/>
    </source>
</evidence>
<gene>
    <name evidence="2" type="ORF">GFSPODELE1_LOCUS1654</name>
</gene>
<organism evidence="2 3">
    <name type="scientific">Somion occarium</name>
    <dbReference type="NCBI Taxonomy" id="3059160"/>
    <lineage>
        <taxon>Eukaryota</taxon>
        <taxon>Fungi</taxon>
        <taxon>Dikarya</taxon>
        <taxon>Basidiomycota</taxon>
        <taxon>Agaricomycotina</taxon>
        <taxon>Agaricomycetes</taxon>
        <taxon>Polyporales</taxon>
        <taxon>Cerrenaceae</taxon>
        <taxon>Somion</taxon>
    </lineage>
</organism>
<reference evidence="3" key="1">
    <citation type="submission" date="2024-04" db="EMBL/GenBank/DDBJ databases">
        <authorList>
            <person name="Shaw F."/>
            <person name="Minotto A."/>
        </authorList>
    </citation>
    <scope>NUCLEOTIDE SEQUENCE [LARGE SCALE GENOMIC DNA]</scope>
</reference>
<sequence>MLDPDTTNTVSTMKLTTKDMLDQPPSFQTTVSGSSAASTPGFPGAHHEDPEEKAGVGNVDSGETARRASQSV</sequence>
<feature type="region of interest" description="Disordered" evidence="1">
    <location>
        <begin position="1"/>
        <end position="72"/>
    </location>
</feature>
<evidence type="ECO:0000313" key="2">
    <source>
        <dbReference type="EMBL" id="CAL1697444.1"/>
    </source>
</evidence>
<keyword evidence="3" id="KW-1185">Reference proteome</keyword>
<feature type="compositionally biased region" description="Polar residues" evidence="1">
    <location>
        <begin position="25"/>
        <end position="38"/>
    </location>
</feature>
<name>A0ABP1CRN1_9APHY</name>
<dbReference type="EMBL" id="OZ037953">
    <property type="protein sequence ID" value="CAL1697444.1"/>
    <property type="molecule type" value="Genomic_DNA"/>
</dbReference>
<dbReference type="Proteomes" id="UP001497453">
    <property type="component" value="Chromosome 10"/>
</dbReference>